<comment type="catalytic activity">
    <reaction evidence="5 7">
        <text>AMP + ATP = 2 ADP</text>
        <dbReference type="Rhea" id="RHEA:12973"/>
        <dbReference type="ChEBI" id="CHEBI:30616"/>
        <dbReference type="ChEBI" id="CHEBI:456215"/>
        <dbReference type="ChEBI" id="CHEBI:456216"/>
        <dbReference type="EC" id="2.7.4.3"/>
    </reaction>
</comment>
<evidence type="ECO:0000313" key="9">
    <source>
        <dbReference type="Proteomes" id="UP000177235"/>
    </source>
</evidence>
<dbReference type="Pfam" id="PF00406">
    <property type="entry name" value="ADK"/>
    <property type="match status" value="1"/>
</dbReference>
<comment type="domain">
    <text evidence="5">Consists of three domains, a large central CORE domain and two small peripheral domains, NMPbind and LID, which undergo movements during catalysis. The LID domain closes over the site of phosphoryl transfer upon ATP binding. Assembling and dissambling the active center during each catalytic cycle provides an effective means to prevent ATP hydrolysis.</text>
</comment>
<comment type="similarity">
    <text evidence="5 6">Belongs to the adenylate kinase family.</text>
</comment>
<dbReference type="EC" id="2.7.4.3" evidence="5 7"/>
<dbReference type="PRINTS" id="PR00094">
    <property type="entry name" value="ADENYLTKNASE"/>
</dbReference>
<comment type="subcellular location">
    <subcellularLocation>
        <location evidence="5 7">Cytoplasm</location>
    </subcellularLocation>
</comment>
<dbReference type="CDD" id="cd01428">
    <property type="entry name" value="ADK"/>
    <property type="match status" value="1"/>
</dbReference>
<keyword evidence="2 5" id="KW-0545">Nucleotide biosynthesis</keyword>
<dbReference type="HAMAP" id="MF_00235">
    <property type="entry name" value="Adenylate_kinase_Adk"/>
    <property type="match status" value="1"/>
</dbReference>
<dbReference type="GO" id="GO:0004017">
    <property type="term" value="F:AMP kinase activity"/>
    <property type="evidence" value="ECO:0007669"/>
    <property type="project" value="UniProtKB-UniRule"/>
</dbReference>
<comment type="function">
    <text evidence="5">Catalyzes the reversible transfer of the terminal phosphate group between ATP and AMP. Plays an important role in cellular energy homeostasis and in adenine nucleotide metabolism.</text>
</comment>
<reference evidence="8 9" key="1">
    <citation type="journal article" date="2016" name="Nat. Commun.">
        <title>Thousands of microbial genomes shed light on interconnected biogeochemical processes in an aquifer system.</title>
        <authorList>
            <person name="Anantharaman K."/>
            <person name="Brown C.T."/>
            <person name="Hug L.A."/>
            <person name="Sharon I."/>
            <person name="Castelle C.J."/>
            <person name="Probst A.J."/>
            <person name="Thomas B.C."/>
            <person name="Singh A."/>
            <person name="Wilkins M.J."/>
            <person name="Karaoz U."/>
            <person name="Brodie E.L."/>
            <person name="Williams K.H."/>
            <person name="Hubbard S.S."/>
            <person name="Banfield J.F."/>
        </authorList>
    </citation>
    <scope>NUCLEOTIDE SEQUENCE [LARGE SCALE GENOMIC DNA]</scope>
</reference>
<comment type="caution">
    <text evidence="8">The sequence shown here is derived from an EMBL/GenBank/DDBJ whole genome shotgun (WGS) entry which is preliminary data.</text>
</comment>
<feature type="binding site" evidence="5">
    <location>
        <position position="173"/>
    </location>
    <ligand>
        <name>ATP</name>
        <dbReference type="ChEBI" id="CHEBI:30616"/>
    </ligand>
</feature>
<feature type="binding site" evidence="5">
    <location>
        <position position="97"/>
    </location>
    <ligand>
        <name>AMP</name>
        <dbReference type="ChEBI" id="CHEBI:456215"/>
    </ligand>
</feature>
<protein>
    <recommendedName>
        <fullName evidence="5 7">Adenylate kinase</fullName>
        <shortName evidence="5">AK</shortName>
        <ecNumber evidence="5 7">2.7.4.3</ecNumber>
    </recommendedName>
    <alternativeName>
        <fullName evidence="5">ATP-AMP transphosphorylase</fullName>
    </alternativeName>
    <alternativeName>
        <fullName evidence="5">ATP:AMP phosphotransferase</fullName>
    </alternativeName>
    <alternativeName>
        <fullName evidence="5">Adenylate monophosphate kinase</fullName>
    </alternativeName>
</protein>
<feature type="binding site" evidence="5">
    <location>
        <position position="40"/>
    </location>
    <ligand>
        <name>AMP</name>
        <dbReference type="ChEBI" id="CHEBI:456215"/>
    </ligand>
</feature>
<evidence type="ECO:0000256" key="4">
    <source>
        <dbReference type="ARBA" id="ARBA00022777"/>
    </source>
</evidence>
<keyword evidence="1 5" id="KW-0808">Transferase</keyword>
<dbReference type="InterPro" id="IPR000850">
    <property type="entry name" value="Adenylat/UMP-CMP_kin"/>
</dbReference>
<feature type="binding site" evidence="5">
    <location>
        <position position="145"/>
    </location>
    <ligand>
        <name>AMP</name>
        <dbReference type="ChEBI" id="CHEBI:456215"/>
    </ligand>
</feature>
<keyword evidence="3 5" id="KW-0547">Nucleotide-binding</keyword>
<accession>A0A1F5QC57</accession>
<dbReference type="SUPFAM" id="SSF52540">
    <property type="entry name" value="P-loop containing nucleoside triphosphate hydrolases"/>
    <property type="match status" value="1"/>
</dbReference>
<evidence type="ECO:0000256" key="6">
    <source>
        <dbReference type="RuleBase" id="RU003330"/>
    </source>
</evidence>
<evidence type="ECO:0000256" key="5">
    <source>
        <dbReference type="HAMAP-Rule" id="MF_00235"/>
    </source>
</evidence>
<proteinExistence type="inferred from homology"/>
<name>A0A1F5QC57_9BACT</name>
<gene>
    <name evidence="5" type="primary">adk</name>
    <name evidence="8" type="ORF">A3J05_02790</name>
</gene>
<comment type="subunit">
    <text evidence="5 7">Monomer.</text>
</comment>
<dbReference type="GO" id="GO:0005737">
    <property type="term" value="C:cytoplasm"/>
    <property type="evidence" value="ECO:0007669"/>
    <property type="project" value="UniProtKB-SubCell"/>
</dbReference>
<evidence type="ECO:0000256" key="7">
    <source>
        <dbReference type="RuleBase" id="RU003331"/>
    </source>
</evidence>
<feature type="binding site" evidence="5">
    <location>
        <begin position="62"/>
        <end position="64"/>
    </location>
    <ligand>
        <name>AMP</name>
        <dbReference type="ChEBI" id="CHEBI:456215"/>
    </ligand>
</feature>
<dbReference type="AlphaFoldDB" id="A0A1F5QC57"/>
<feature type="binding site" evidence="5">
    <location>
        <position position="134"/>
    </location>
    <ligand>
        <name>AMP</name>
        <dbReference type="ChEBI" id="CHEBI:456215"/>
    </ligand>
</feature>
<dbReference type="Gene3D" id="3.40.50.300">
    <property type="entry name" value="P-loop containing nucleotide triphosphate hydrolases"/>
    <property type="match status" value="1"/>
</dbReference>
<dbReference type="PANTHER" id="PTHR23359">
    <property type="entry name" value="NUCLEOTIDE KINASE"/>
    <property type="match status" value="1"/>
</dbReference>
<feature type="binding site" evidence="5">
    <location>
        <position position="132"/>
    </location>
    <ligand>
        <name>ATP</name>
        <dbReference type="ChEBI" id="CHEBI:30616"/>
    </ligand>
</feature>
<evidence type="ECO:0000313" key="8">
    <source>
        <dbReference type="EMBL" id="OGE99765.1"/>
    </source>
</evidence>
<dbReference type="GO" id="GO:0005524">
    <property type="term" value="F:ATP binding"/>
    <property type="evidence" value="ECO:0007669"/>
    <property type="project" value="UniProtKB-UniRule"/>
</dbReference>
<keyword evidence="4 5" id="KW-0418">Kinase</keyword>
<organism evidence="8 9">
    <name type="scientific">Candidatus Doudnabacteria bacterium RIFCSPLOWO2_02_FULL_48_13</name>
    <dbReference type="NCBI Taxonomy" id="1817845"/>
    <lineage>
        <taxon>Bacteria</taxon>
        <taxon>Candidatus Doudnaibacteriota</taxon>
    </lineage>
</organism>
<dbReference type="EMBL" id="MFFF01000016">
    <property type="protein sequence ID" value="OGE99765.1"/>
    <property type="molecule type" value="Genomic_DNA"/>
</dbReference>
<dbReference type="Proteomes" id="UP000177235">
    <property type="component" value="Unassembled WGS sequence"/>
</dbReference>
<keyword evidence="5 7" id="KW-0067">ATP-binding</keyword>
<comment type="caution">
    <text evidence="5">Lacks conserved residue(s) required for the propagation of feature annotation.</text>
</comment>
<evidence type="ECO:0000256" key="3">
    <source>
        <dbReference type="ARBA" id="ARBA00022741"/>
    </source>
</evidence>
<comment type="pathway">
    <text evidence="5">Purine metabolism; AMP biosynthesis via salvage pathway; AMP from ADP: step 1/1.</text>
</comment>
<sequence length="187" mass="21366">MEKPLNLIILGPQGSGKGTQAALLQKRFDAAYFGAGDALREIAKTDTALGRKVHQTINVEGKLVEPELISEVVREKILTVPREQNLVIDSYPRSLEQYELFRQFWSDMNRGPYTVVFLELSEEEAVKRLMQRKRLDDTEEAIRQRLALFNSLTLPMIRQMEMADEVICVNGLPSIEQVHQEILAKLK</sequence>
<evidence type="ECO:0000256" key="1">
    <source>
        <dbReference type="ARBA" id="ARBA00022679"/>
    </source>
</evidence>
<keyword evidence="5" id="KW-0963">Cytoplasm</keyword>
<feature type="binding site" evidence="5">
    <location>
        <begin position="14"/>
        <end position="19"/>
    </location>
    <ligand>
        <name>ATP</name>
        <dbReference type="ChEBI" id="CHEBI:30616"/>
    </ligand>
</feature>
<dbReference type="UniPathway" id="UPA00588">
    <property type="reaction ID" value="UER00649"/>
</dbReference>
<dbReference type="GO" id="GO:0044209">
    <property type="term" value="P:AMP salvage"/>
    <property type="evidence" value="ECO:0007669"/>
    <property type="project" value="UniProtKB-UniRule"/>
</dbReference>
<dbReference type="InterPro" id="IPR027417">
    <property type="entry name" value="P-loop_NTPase"/>
</dbReference>
<evidence type="ECO:0000256" key="2">
    <source>
        <dbReference type="ARBA" id="ARBA00022727"/>
    </source>
</evidence>